<dbReference type="Pfam" id="PF01118">
    <property type="entry name" value="Semialdhyde_dh"/>
    <property type="match status" value="1"/>
</dbReference>
<accession>A0A2S7XK07</accession>
<keyword evidence="4" id="KW-0521">NADP</keyword>
<sequence>MNNIFIDGLAGTTGLQIHSRLKDRRDVNIIEIEAKYRKNLSARKDMINSADVVILCLPDQAARESVSLISSPNVRVLDASSAHRVTDGWTYGLPELSQNQSTLIESASRVSNPGCYPTGAILLLKPLIEAKLLDANYPYAVNAVSGYTGGGREAIARFEDPNHKSHISSQVRRYALHDEHKHIKEIHKYCNLVNKPVFTPMYGNYRQGIILQIPIQLNRCSSRANAEHLRQELREHYHDSQFISVGSYSSIIDVDGLEPDIHNNSNKVTLHVLAPKNTDHVVLTAIYDNLGKGASGAAVQNLEIMLGLDPSDGSVAPLT</sequence>
<name>A0A2S7XK07_9GAMM</name>
<dbReference type="SMART" id="SM00859">
    <property type="entry name" value="Semialdhyde_dh"/>
    <property type="match status" value="1"/>
</dbReference>
<dbReference type="InterPro" id="IPR023013">
    <property type="entry name" value="AGPR_AS"/>
</dbReference>
<reference evidence="11" key="3">
    <citation type="journal article" date="2019" name="Int. J. Syst. Evol. Microbiol.">
        <title>The Global Catalogue of Microorganisms (GCM) 10K type strain sequencing project: providing services to taxonomists for standard genome sequencing and annotation.</title>
        <authorList>
            <consortium name="The Broad Institute Genomics Platform"/>
            <consortium name="The Broad Institute Genome Sequencing Center for Infectious Disease"/>
            <person name="Wu L."/>
            <person name="Ma J."/>
        </authorList>
    </citation>
    <scope>NUCLEOTIDE SEQUENCE [LARGE SCALE GENOMIC DNA]</scope>
    <source>
        <strain evidence="11">NBRC 105001</strain>
    </source>
</reference>
<dbReference type="Proteomes" id="UP001156660">
    <property type="component" value="Unassembled WGS sequence"/>
</dbReference>
<proteinExistence type="predicted"/>
<keyword evidence="11" id="KW-1185">Reference proteome</keyword>
<dbReference type="InterPro" id="IPR010136">
    <property type="entry name" value="AGPR_type-2"/>
</dbReference>
<evidence type="ECO:0000313" key="10">
    <source>
        <dbReference type="Proteomes" id="UP000239273"/>
    </source>
</evidence>
<reference evidence="9 10" key="2">
    <citation type="submission" date="2016-12" db="EMBL/GenBank/DDBJ databases">
        <title>Diversity of luminous bacteria.</title>
        <authorList>
            <person name="Yoshizawa S."/>
            <person name="Kogure K."/>
        </authorList>
    </citation>
    <scope>NUCLEOTIDE SEQUENCE [LARGE SCALE GENOMIC DNA]</scope>
    <source>
        <strain evidence="9 10">NBRC 105001</strain>
    </source>
</reference>
<dbReference type="RefSeq" id="WP_105063245.1">
    <property type="nucleotide sequence ID" value="NZ_BSOU01000005.1"/>
</dbReference>
<evidence type="ECO:0000256" key="1">
    <source>
        <dbReference type="ARBA" id="ARBA00022490"/>
    </source>
</evidence>
<dbReference type="InterPro" id="IPR058924">
    <property type="entry name" value="AGPR_dimerisation_dom"/>
</dbReference>
<dbReference type="NCBIfam" id="TIGR01851">
    <property type="entry name" value="argC_other"/>
    <property type="match status" value="1"/>
</dbReference>
<keyword evidence="3" id="KW-0028">Amino-acid biosynthesis</keyword>
<evidence type="ECO:0000313" key="11">
    <source>
        <dbReference type="Proteomes" id="UP001156660"/>
    </source>
</evidence>
<dbReference type="PROSITE" id="PS01224">
    <property type="entry name" value="ARGC"/>
    <property type="match status" value="1"/>
</dbReference>
<evidence type="ECO:0000256" key="5">
    <source>
        <dbReference type="ARBA" id="ARBA00023002"/>
    </source>
</evidence>
<dbReference type="PANTHER" id="PTHR32338">
    <property type="entry name" value="N-ACETYL-GAMMA-GLUTAMYL-PHOSPHATE REDUCTASE, CHLOROPLASTIC-RELATED-RELATED"/>
    <property type="match status" value="1"/>
</dbReference>
<evidence type="ECO:0000256" key="6">
    <source>
        <dbReference type="PROSITE-ProRule" id="PRU10010"/>
    </source>
</evidence>
<keyword evidence="5" id="KW-0560">Oxidoreductase</keyword>
<dbReference type="GO" id="GO:0005737">
    <property type="term" value="C:cytoplasm"/>
    <property type="evidence" value="ECO:0007669"/>
    <property type="project" value="InterPro"/>
</dbReference>
<dbReference type="SUPFAM" id="SSF51735">
    <property type="entry name" value="NAD(P)-binding Rossmann-fold domains"/>
    <property type="match status" value="1"/>
</dbReference>
<comment type="caution">
    <text evidence="9">The sequence shown here is derived from an EMBL/GenBank/DDBJ whole genome shotgun (WGS) entry which is preliminary data.</text>
</comment>
<dbReference type="InterPro" id="IPR000534">
    <property type="entry name" value="Semialdehyde_DH_NAD-bd"/>
</dbReference>
<dbReference type="SUPFAM" id="SSF55347">
    <property type="entry name" value="Glyceraldehyde-3-phosphate dehydrogenase-like, C-terminal domain"/>
    <property type="match status" value="1"/>
</dbReference>
<dbReference type="CDD" id="cd17896">
    <property type="entry name" value="AGPR_2_N"/>
    <property type="match status" value="1"/>
</dbReference>
<dbReference type="GO" id="GO:0051287">
    <property type="term" value="F:NAD binding"/>
    <property type="evidence" value="ECO:0007669"/>
    <property type="project" value="InterPro"/>
</dbReference>
<reference evidence="8" key="4">
    <citation type="submission" date="2023-01" db="EMBL/GenBank/DDBJ databases">
        <title>Draft genome sequence of Aliivibrio sifiae strain NBRC 105001.</title>
        <authorList>
            <person name="Sun Q."/>
            <person name="Mori K."/>
        </authorList>
    </citation>
    <scope>NUCLEOTIDE SEQUENCE</scope>
    <source>
        <strain evidence="8">NBRC 105001</strain>
    </source>
</reference>
<dbReference type="EMBL" id="MSCP01000001">
    <property type="protein sequence ID" value="PQJ93808.1"/>
    <property type="molecule type" value="Genomic_DNA"/>
</dbReference>
<dbReference type="InterPro" id="IPR036291">
    <property type="entry name" value="NAD(P)-bd_dom_sf"/>
</dbReference>
<dbReference type="GO" id="GO:0003942">
    <property type="term" value="F:N-acetyl-gamma-glutamyl-phosphate reductase activity"/>
    <property type="evidence" value="ECO:0007669"/>
    <property type="project" value="InterPro"/>
</dbReference>
<organism evidence="9 10">
    <name type="scientific">Aliivibrio sifiae</name>
    <dbReference type="NCBI Taxonomy" id="566293"/>
    <lineage>
        <taxon>Bacteria</taxon>
        <taxon>Pseudomonadati</taxon>
        <taxon>Pseudomonadota</taxon>
        <taxon>Gammaproteobacteria</taxon>
        <taxon>Vibrionales</taxon>
        <taxon>Vibrionaceae</taxon>
        <taxon>Aliivibrio</taxon>
    </lineage>
</organism>
<dbReference type="OrthoDB" id="9801289at2"/>
<gene>
    <name evidence="8" type="primary">argC_1</name>
    <name evidence="9" type="ORF">BTO23_06890</name>
    <name evidence="8" type="ORF">GCM10007855_21150</name>
</gene>
<dbReference type="Gene3D" id="3.30.360.10">
    <property type="entry name" value="Dihydrodipicolinate Reductase, domain 2"/>
    <property type="match status" value="1"/>
</dbReference>
<dbReference type="GO" id="GO:0006526">
    <property type="term" value="P:L-arginine biosynthetic process"/>
    <property type="evidence" value="ECO:0007669"/>
    <property type="project" value="UniProtKB-KW"/>
</dbReference>
<dbReference type="InterPro" id="IPR050085">
    <property type="entry name" value="AGPR"/>
</dbReference>
<evidence type="ECO:0000313" key="8">
    <source>
        <dbReference type="EMBL" id="GLR75241.1"/>
    </source>
</evidence>
<feature type="active site" evidence="6">
    <location>
        <position position="115"/>
    </location>
</feature>
<evidence type="ECO:0000256" key="2">
    <source>
        <dbReference type="ARBA" id="ARBA00022571"/>
    </source>
</evidence>
<dbReference type="Pfam" id="PF22698">
    <property type="entry name" value="Semialdhyde_dhC_1"/>
    <property type="match status" value="1"/>
</dbReference>
<keyword evidence="1" id="KW-0963">Cytoplasm</keyword>
<keyword evidence="2" id="KW-0055">Arginine biosynthesis</keyword>
<dbReference type="EMBL" id="BSOU01000005">
    <property type="protein sequence ID" value="GLR75241.1"/>
    <property type="molecule type" value="Genomic_DNA"/>
</dbReference>
<protein>
    <submittedName>
        <fullName evidence="9">N-acetyl-gamma-glutamyl-phosphate reductase</fullName>
    </submittedName>
</protein>
<feature type="domain" description="Semialdehyde dehydrogenase NAD-binding" evidence="7">
    <location>
        <begin position="3"/>
        <end position="104"/>
    </location>
</feature>
<dbReference type="Proteomes" id="UP000239273">
    <property type="component" value="Unassembled WGS sequence"/>
</dbReference>
<evidence type="ECO:0000256" key="4">
    <source>
        <dbReference type="ARBA" id="ARBA00022857"/>
    </source>
</evidence>
<evidence type="ECO:0000256" key="3">
    <source>
        <dbReference type="ARBA" id="ARBA00022605"/>
    </source>
</evidence>
<dbReference type="CDD" id="cd23935">
    <property type="entry name" value="AGPR_2_C"/>
    <property type="match status" value="1"/>
</dbReference>
<dbReference type="PANTHER" id="PTHR32338:SF10">
    <property type="entry name" value="N-ACETYL-GAMMA-GLUTAMYL-PHOSPHATE REDUCTASE, CHLOROPLASTIC-RELATED"/>
    <property type="match status" value="1"/>
</dbReference>
<evidence type="ECO:0000259" key="7">
    <source>
        <dbReference type="SMART" id="SM00859"/>
    </source>
</evidence>
<dbReference type="Gene3D" id="3.40.50.720">
    <property type="entry name" value="NAD(P)-binding Rossmann-like Domain"/>
    <property type="match status" value="1"/>
</dbReference>
<evidence type="ECO:0000313" key="9">
    <source>
        <dbReference type="EMBL" id="PQJ93808.1"/>
    </source>
</evidence>
<dbReference type="AlphaFoldDB" id="A0A2S7XK07"/>
<reference evidence="8" key="1">
    <citation type="journal article" date="2014" name="Int. J. Syst. Evol. Microbiol.">
        <title>Complete genome of a new Firmicutes species belonging to the dominant human colonic microbiota ('Ruminococcus bicirculans') reveals two chromosomes and a selective capacity to utilize plant glucans.</title>
        <authorList>
            <consortium name="NISC Comparative Sequencing Program"/>
            <person name="Wegmann U."/>
            <person name="Louis P."/>
            <person name="Goesmann A."/>
            <person name="Henrissat B."/>
            <person name="Duncan S.H."/>
            <person name="Flint H.J."/>
        </authorList>
    </citation>
    <scope>NUCLEOTIDE SEQUENCE</scope>
    <source>
        <strain evidence="8">NBRC 105001</strain>
    </source>
</reference>